<accession>A0A4P6TZ15</accession>
<evidence type="ECO:0008006" key="4">
    <source>
        <dbReference type="Google" id="ProtNLM"/>
    </source>
</evidence>
<dbReference type="OrthoDB" id="3369896at2"/>
<dbReference type="Gene3D" id="2.50.20.20">
    <property type="match status" value="1"/>
</dbReference>
<evidence type="ECO:0000313" key="2">
    <source>
        <dbReference type="EMBL" id="QBJ91841.1"/>
    </source>
</evidence>
<gene>
    <name evidence="2" type="ORF">D0Z67_17160</name>
</gene>
<protein>
    <recommendedName>
        <fullName evidence="4">Lipoprotein</fullName>
    </recommendedName>
</protein>
<evidence type="ECO:0000256" key="1">
    <source>
        <dbReference type="SAM" id="SignalP"/>
    </source>
</evidence>
<keyword evidence="1" id="KW-0732">Signal</keyword>
<feature type="chain" id="PRO_5039604368" description="Lipoprotein" evidence="1">
    <location>
        <begin position="23"/>
        <end position="290"/>
    </location>
</feature>
<dbReference type="AlphaFoldDB" id="A0A4P6TZ15"/>
<organism evidence="2 3">
    <name type="scientific">Streptomyces seoulensis</name>
    <dbReference type="NCBI Taxonomy" id="73044"/>
    <lineage>
        <taxon>Bacteria</taxon>
        <taxon>Bacillati</taxon>
        <taxon>Actinomycetota</taxon>
        <taxon>Actinomycetes</taxon>
        <taxon>Kitasatosporales</taxon>
        <taxon>Streptomycetaceae</taxon>
        <taxon>Streptomyces</taxon>
    </lineage>
</organism>
<dbReference type="Proteomes" id="UP000292547">
    <property type="component" value="Chromosome"/>
</dbReference>
<dbReference type="KEGG" id="sseo:D0Z67_17160"/>
<dbReference type="SUPFAM" id="SSF89392">
    <property type="entry name" value="Prokaryotic lipoproteins and lipoprotein localization factors"/>
    <property type="match status" value="1"/>
</dbReference>
<proteinExistence type="predicted"/>
<dbReference type="RefSeq" id="WP_031180874.1">
    <property type="nucleotide sequence ID" value="NZ_CP032229.1"/>
</dbReference>
<sequence length="290" mass="31265">MRSTNVRRAGFAALALALCTPAACGRAHDDGDGSGARPLAALRSAERSTDRAESVRVRSTLSYGKALSLSSDGALRWQDGVTGHLTIRYTGGALAAAMRKAGTPSLTARYLPDAYYARMSDTFAERAGGRHWIRYGYADLARGGDGLGMYLKDQMRNTTPNQSVKMLLASGDVRRAGTGRVQGVEATHYRGRVRVADLAARDSGLSARELAGLKRQLDQAGVRTETVDLWIDHRNLLVKKVERADTAQGSLVSTAYYRDYGVRVTAEAPPAADTRDFTELARSKGVARGR</sequence>
<evidence type="ECO:0000313" key="3">
    <source>
        <dbReference type="Proteomes" id="UP000292547"/>
    </source>
</evidence>
<reference evidence="2 3" key="1">
    <citation type="submission" date="2018-08" db="EMBL/GenBank/DDBJ databases">
        <title>The complete genome sequence of Streptomyces seoulensis, a pioneer strain for nickel superoxide dismutase discovery.</title>
        <authorList>
            <person name="Shin J."/>
            <person name="Lee J.-S."/>
            <person name="Lee E.-J."/>
            <person name="Youn H.-D."/>
        </authorList>
    </citation>
    <scope>NUCLEOTIDE SEQUENCE [LARGE SCALE GENOMIC DNA]</scope>
    <source>
        <strain evidence="2 3">KCTC 9819</strain>
    </source>
</reference>
<name>A0A4P6TZ15_STRSO</name>
<dbReference type="STRING" id="73044.GCA_000725795_02618"/>
<dbReference type="GeneID" id="300100642"/>
<keyword evidence="3" id="KW-1185">Reference proteome</keyword>
<feature type="signal peptide" evidence="1">
    <location>
        <begin position="1"/>
        <end position="22"/>
    </location>
</feature>
<dbReference type="InterPro" id="IPR029046">
    <property type="entry name" value="LolA/LolB/LppX"/>
</dbReference>
<dbReference type="EMBL" id="CP032229">
    <property type="protein sequence ID" value="QBJ91841.1"/>
    <property type="molecule type" value="Genomic_DNA"/>
</dbReference>